<keyword evidence="2" id="KW-0067">ATP-binding</keyword>
<dbReference type="SMART" id="SM00421">
    <property type="entry name" value="HTH_LUXR"/>
    <property type="match status" value="1"/>
</dbReference>
<sequence>MSVDLTAPFIGRRRELRLLQDRLVAAGGTGGSAAVVVAAEAGVGKSRLIGEFTATAAQELKAHVLAGSCVNLGGTSVPYAPLVDAIRRLVRERGSQYLSRYGGTAYTDLTRLITGLPGVGSGPDTGPVAQPDAQMRVFAAVLRMLDHLGGHAPTVLVFEDLHWADPETLDLVSYLVQAQTDERLLLVLTFRPSDTPTGSPLRRRMAEPAFARRVHRVDLAPFDLDEFARFVGATVGHDVDAEIVERYHELTAGNAFFAEELLARRPLSDPADVPLPDSLRELMRERLNVLDERGTVTMQAAAAAGREVGYDLLAAVSELQPRSLDDALRQCVDYQMLRAEKLERLYAFRHALLRQVAYDETGLGVRRELHRKLAEALAADPDLGPAGELTPLLAHHWYEARDWPEALSAATAAAREAERNRAFRVAYRQYQRVLELWPKVGDADRRTGMTFDRLLATAAEAARWAGDLNAGLELLNRALAHVDGAAQPVRRGELLERLGSYLWEAGEIDASTAACREADALLPEQPPTAVKARVIAALATAEVQAGEYVDGRERALSAVRHARSAGARAEEGRALNTAGVAQTMLDDPEGVMNLRSAVAIAKEVDHLEDLHRAYGNLTVALEHAGRLDESIDVARKELDRLKSLRLPRTKGARVLANNASAALVMLGCWDDAEQLLTADVRDRPPREMRYARLTLAEVFVARGRFDEADEMLEPLLTDAAGADPRFLSPLAACRAELALWRGDPAAARRAVREGLAAVRGTQHTLSLLRLCAIGLWAAADEALRRAAGGTASADGHLADLGHLIDGVAEPEAGTEPHAWREQCRAELARAGDRDGAARWAAVARAWQQLRRPYQAAYAHWRRAEAAVRDDRKADAADGAREALRLARDLGAQPLTGAVEGTAHRHGLDLTGEHTSDVPAVPKPRTPFDLTLREVEVFRLLCDGLTNRGIGAALGMSERTAGVHVSNILRKLGVDNRNKAIAAAHRLQLFGDS</sequence>
<dbReference type="Gene3D" id="1.25.40.10">
    <property type="entry name" value="Tetratricopeptide repeat domain"/>
    <property type="match status" value="1"/>
</dbReference>
<protein>
    <submittedName>
        <fullName evidence="4">AAA family ATPase</fullName>
    </submittedName>
</protein>
<dbReference type="InterPro" id="IPR000792">
    <property type="entry name" value="Tscrpt_reg_LuxR_C"/>
</dbReference>
<dbReference type="EMBL" id="CP073721">
    <property type="protein sequence ID" value="UWZ37089.1"/>
    <property type="molecule type" value="Genomic_DNA"/>
</dbReference>
<dbReference type="InterPro" id="IPR011990">
    <property type="entry name" value="TPR-like_helical_dom_sf"/>
</dbReference>
<evidence type="ECO:0000313" key="5">
    <source>
        <dbReference type="Proteomes" id="UP001058271"/>
    </source>
</evidence>
<reference evidence="4" key="1">
    <citation type="submission" date="2021-04" db="EMBL/GenBank/DDBJ databases">
        <title>Biosynthetic gene clusters of Dactylosporangioum roseum.</title>
        <authorList>
            <person name="Hartkoorn R.C."/>
            <person name="Beaudoing E."/>
            <person name="Hot D."/>
            <person name="Moureu S."/>
        </authorList>
    </citation>
    <scope>NUCLEOTIDE SEQUENCE</scope>
    <source>
        <strain evidence="4">NRRL B-16295</strain>
    </source>
</reference>
<dbReference type="SUPFAM" id="SSF52540">
    <property type="entry name" value="P-loop containing nucleoside triphosphate hydrolases"/>
    <property type="match status" value="1"/>
</dbReference>
<dbReference type="InterPro" id="IPR036388">
    <property type="entry name" value="WH-like_DNA-bd_sf"/>
</dbReference>
<dbReference type="SUPFAM" id="SSF46894">
    <property type="entry name" value="C-terminal effector domain of the bipartite response regulators"/>
    <property type="match status" value="1"/>
</dbReference>
<keyword evidence="1" id="KW-0547">Nucleotide-binding</keyword>
<proteinExistence type="predicted"/>
<evidence type="ECO:0000256" key="2">
    <source>
        <dbReference type="ARBA" id="ARBA00022840"/>
    </source>
</evidence>
<accession>A0ABY5Z4W9</accession>
<gene>
    <name evidence="4" type="ORF">Drose_01845</name>
</gene>
<dbReference type="SUPFAM" id="SSF48452">
    <property type="entry name" value="TPR-like"/>
    <property type="match status" value="1"/>
</dbReference>
<dbReference type="InterPro" id="IPR041664">
    <property type="entry name" value="AAA_16"/>
</dbReference>
<dbReference type="Gene3D" id="1.10.10.10">
    <property type="entry name" value="Winged helix-like DNA-binding domain superfamily/Winged helix DNA-binding domain"/>
    <property type="match status" value="1"/>
</dbReference>
<dbReference type="InterPro" id="IPR016032">
    <property type="entry name" value="Sig_transdc_resp-reg_C-effctor"/>
</dbReference>
<dbReference type="Proteomes" id="UP001058271">
    <property type="component" value="Chromosome"/>
</dbReference>
<dbReference type="PANTHER" id="PTHR16305">
    <property type="entry name" value="TESTICULAR SOLUBLE ADENYLYL CYCLASE"/>
    <property type="match status" value="1"/>
</dbReference>
<organism evidence="4 5">
    <name type="scientific">Dactylosporangium roseum</name>
    <dbReference type="NCBI Taxonomy" id="47989"/>
    <lineage>
        <taxon>Bacteria</taxon>
        <taxon>Bacillati</taxon>
        <taxon>Actinomycetota</taxon>
        <taxon>Actinomycetes</taxon>
        <taxon>Micromonosporales</taxon>
        <taxon>Micromonosporaceae</taxon>
        <taxon>Dactylosporangium</taxon>
    </lineage>
</organism>
<evidence type="ECO:0000313" key="4">
    <source>
        <dbReference type="EMBL" id="UWZ37089.1"/>
    </source>
</evidence>
<evidence type="ECO:0000259" key="3">
    <source>
        <dbReference type="PROSITE" id="PS50043"/>
    </source>
</evidence>
<dbReference type="RefSeq" id="WP_260726443.1">
    <property type="nucleotide sequence ID" value="NZ_BAAABS010000035.1"/>
</dbReference>
<name>A0ABY5Z4W9_9ACTN</name>
<dbReference type="PRINTS" id="PR00038">
    <property type="entry name" value="HTHLUXR"/>
</dbReference>
<dbReference type="PROSITE" id="PS50043">
    <property type="entry name" value="HTH_LUXR_2"/>
    <property type="match status" value="1"/>
</dbReference>
<evidence type="ECO:0000256" key="1">
    <source>
        <dbReference type="ARBA" id="ARBA00022741"/>
    </source>
</evidence>
<dbReference type="Pfam" id="PF13191">
    <property type="entry name" value="AAA_16"/>
    <property type="match status" value="1"/>
</dbReference>
<dbReference type="CDD" id="cd06170">
    <property type="entry name" value="LuxR_C_like"/>
    <property type="match status" value="1"/>
</dbReference>
<dbReference type="Pfam" id="PF00196">
    <property type="entry name" value="GerE"/>
    <property type="match status" value="1"/>
</dbReference>
<feature type="domain" description="HTH luxR-type" evidence="3">
    <location>
        <begin position="922"/>
        <end position="987"/>
    </location>
</feature>
<keyword evidence="5" id="KW-1185">Reference proteome</keyword>
<dbReference type="PANTHER" id="PTHR16305:SF35">
    <property type="entry name" value="TRANSCRIPTIONAL ACTIVATOR DOMAIN"/>
    <property type="match status" value="1"/>
</dbReference>
<dbReference type="InterPro" id="IPR027417">
    <property type="entry name" value="P-loop_NTPase"/>
</dbReference>